<dbReference type="VEuPathDB" id="FungiDB:UREG_04399"/>
<sequence>MFRLVLYASFIVGAISRKARQQLDQCTAACKVGVKAVYHYKWYPHMFSSTIVAATVVKIVNTVAGTTRTSTIYNDLPSGYTLPPTNEDGTQVATVTYSQQGSTKTTVLAFPTSFRSWADGYTFQGVLPTEKDGETTCMSAEEPSFVPFPSFPQSAVTETPTHTAGPDPKGLLFKFTSLDEGANQYVTAYSDLAAFQECSISKYPLPLVAEPTVRFLSQTVTSFEGAEATSQASGRAGPTTTSAASPSLTPHSVLVLSCILIAMAVVPGYI</sequence>
<dbReference type="KEGG" id="ure:UREG_04399"/>
<dbReference type="HOGENOM" id="CLU_1031318_0_0_1"/>
<gene>
    <name evidence="2" type="ORF">UREG_04399</name>
</gene>
<dbReference type="eggNOG" id="ENOG502SZC7">
    <property type="taxonomic scope" value="Eukaryota"/>
</dbReference>
<feature type="compositionally biased region" description="Low complexity" evidence="1">
    <location>
        <begin position="232"/>
        <end position="247"/>
    </location>
</feature>
<organism evidence="2 3">
    <name type="scientific">Uncinocarpus reesii (strain UAMH 1704)</name>
    <dbReference type="NCBI Taxonomy" id="336963"/>
    <lineage>
        <taxon>Eukaryota</taxon>
        <taxon>Fungi</taxon>
        <taxon>Dikarya</taxon>
        <taxon>Ascomycota</taxon>
        <taxon>Pezizomycotina</taxon>
        <taxon>Eurotiomycetes</taxon>
        <taxon>Eurotiomycetidae</taxon>
        <taxon>Onygenales</taxon>
        <taxon>Onygenaceae</taxon>
        <taxon>Uncinocarpus</taxon>
    </lineage>
</organism>
<evidence type="ECO:0000313" key="2">
    <source>
        <dbReference type="EMBL" id="EEP79553.1"/>
    </source>
</evidence>
<evidence type="ECO:0000256" key="1">
    <source>
        <dbReference type="SAM" id="MobiDB-lite"/>
    </source>
</evidence>
<dbReference type="GeneID" id="8440997"/>
<protein>
    <submittedName>
        <fullName evidence="2">Uncharacterized protein</fullName>
    </submittedName>
</protein>
<name>C4JNS9_UNCRE</name>
<reference evidence="3" key="1">
    <citation type="journal article" date="2009" name="Genome Res.">
        <title>Comparative genomic analyses of the human fungal pathogens Coccidioides and their relatives.</title>
        <authorList>
            <person name="Sharpton T.J."/>
            <person name="Stajich J.E."/>
            <person name="Rounsley S.D."/>
            <person name="Gardner M.J."/>
            <person name="Wortman J.R."/>
            <person name="Jordar V.S."/>
            <person name="Maiti R."/>
            <person name="Kodira C.D."/>
            <person name="Neafsey D.E."/>
            <person name="Zeng Q."/>
            <person name="Hung C.-Y."/>
            <person name="McMahan C."/>
            <person name="Muszewska A."/>
            <person name="Grynberg M."/>
            <person name="Mandel M.A."/>
            <person name="Kellner E.M."/>
            <person name="Barker B.M."/>
            <person name="Galgiani J.N."/>
            <person name="Orbach M.J."/>
            <person name="Kirkland T.N."/>
            <person name="Cole G.T."/>
            <person name="Henn M.R."/>
            <person name="Birren B.W."/>
            <person name="Taylor J.W."/>
        </authorList>
    </citation>
    <scope>NUCLEOTIDE SEQUENCE [LARGE SCALE GENOMIC DNA]</scope>
    <source>
        <strain evidence="3">UAMH 1704</strain>
    </source>
</reference>
<feature type="region of interest" description="Disordered" evidence="1">
    <location>
        <begin position="227"/>
        <end position="247"/>
    </location>
</feature>
<dbReference type="AlphaFoldDB" id="C4JNS9"/>
<dbReference type="OrthoDB" id="4161477at2759"/>
<dbReference type="InParanoid" id="C4JNS9"/>
<keyword evidence="3" id="KW-1185">Reference proteome</keyword>
<dbReference type="OMA" id="SWADGYT"/>
<dbReference type="EMBL" id="CH476616">
    <property type="protein sequence ID" value="EEP79553.1"/>
    <property type="molecule type" value="Genomic_DNA"/>
</dbReference>
<evidence type="ECO:0000313" key="3">
    <source>
        <dbReference type="Proteomes" id="UP000002058"/>
    </source>
</evidence>
<accession>C4JNS9</accession>
<proteinExistence type="predicted"/>
<dbReference type="Proteomes" id="UP000002058">
    <property type="component" value="Unassembled WGS sequence"/>
</dbReference>
<dbReference type="RefSeq" id="XP_002544882.1">
    <property type="nucleotide sequence ID" value="XM_002544836.1"/>
</dbReference>